<name>A0A644WPG8_9ZZZZ</name>
<evidence type="ECO:0008006" key="2">
    <source>
        <dbReference type="Google" id="ProtNLM"/>
    </source>
</evidence>
<gene>
    <name evidence="1" type="ORF">SDC9_51837</name>
</gene>
<dbReference type="CDD" id="cd02603">
    <property type="entry name" value="HAD_sEH-N_like"/>
    <property type="match status" value="1"/>
</dbReference>
<accession>A0A644WPG8</accession>
<comment type="caution">
    <text evidence="1">The sequence shown here is derived from an EMBL/GenBank/DDBJ whole genome shotgun (WGS) entry which is preliminary data.</text>
</comment>
<sequence length="217" mass="24668">MKLFAMLSSISMNNTFALVMVDMGGVLALHTDSSMEKRLLQDFGIESYSSFSEIDPSLVDVLQEHSKNNITEAQMWEQFTHKTGIVVPPYKGSLWAKYFKPDLDEAMLGLLRELKEKGFRIVCATNTEPAHYEHHKAMDHYAVFDTVYASCEMGKAKPEPEFFTHILEAEAVLPRQVLFIDDYEINCEAAAGLGIHAYRYTDPADLRWALYDLGMIQ</sequence>
<reference evidence="1" key="1">
    <citation type="submission" date="2019-08" db="EMBL/GenBank/DDBJ databases">
        <authorList>
            <person name="Kucharzyk K."/>
            <person name="Murdoch R.W."/>
            <person name="Higgins S."/>
            <person name="Loffler F."/>
        </authorList>
    </citation>
    <scope>NUCLEOTIDE SEQUENCE</scope>
</reference>
<dbReference type="Gene3D" id="1.10.150.240">
    <property type="entry name" value="Putative phosphatase, domain 2"/>
    <property type="match status" value="1"/>
</dbReference>
<dbReference type="PANTHER" id="PTHR43611:SF3">
    <property type="entry name" value="FLAVIN MONONUCLEOTIDE HYDROLASE 1, CHLOROPLATIC"/>
    <property type="match status" value="1"/>
</dbReference>
<evidence type="ECO:0000313" key="1">
    <source>
        <dbReference type="EMBL" id="MPM05547.1"/>
    </source>
</evidence>
<dbReference type="InterPro" id="IPR023198">
    <property type="entry name" value="PGP-like_dom2"/>
</dbReference>
<protein>
    <recommendedName>
        <fullName evidence="2">Glucose-1-phosphatase</fullName>
    </recommendedName>
</protein>
<dbReference type="EMBL" id="VSSQ01001143">
    <property type="protein sequence ID" value="MPM05547.1"/>
    <property type="molecule type" value="Genomic_DNA"/>
</dbReference>
<dbReference type="PANTHER" id="PTHR43611">
    <property type="entry name" value="ALPHA-D-GLUCOSE 1-PHOSPHATE PHOSPHATASE"/>
    <property type="match status" value="1"/>
</dbReference>
<dbReference type="SFLD" id="SFLDS00003">
    <property type="entry name" value="Haloacid_Dehalogenase"/>
    <property type="match status" value="1"/>
</dbReference>
<dbReference type="NCBIfam" id="TIGR01509">
    <property type="entry name" value="HAD-SF-IA-v3"/>
    <property type="match status" value="1"/>
</dbReference>
<proteinExistence type="predicted"/>
<dbReference type="Gene3D" id="3.40.50.1000">
    <property type="entry name" value="HAD superfamily/HAD-like"/>
    <property type="match status" value="1"/>
</dbReference>
<dbReference type="PRINTS" id="PR00413">
    <property type="entry name" value="HADHALOGNASE"/>
</dbReference>
<dbReference type="SUPFAM" id="SSF56784">
    <property type="entry name" value="HAD-like"/>
    <property type="match status" value="1"/>
</dbReference>
<dbReference type="InterPro" id="IPR023214">
    <property type="entry name" value="HAD_sf"/>
</dbReference>
<dbReference type="Pfam" id="PF00702">
    <property type="entry name" value="Hydrolase"/>
    <property type="match status" value="1"/>
</dbReference>
<dbReference type="AlphaFoldDB" id="A0A644WPG8"/>
<organism evidence="1">
    <name type="scientific">bioreactor metagenome</name>
    <dbReference type="NCBI Taxonomy" id="1076179"/>
    <lineage>
        <taxon>unclassified sequences</taxon>
        <taxon>metagenomes</taxon>
        <taxon>ecological metagenomes</taxon>
    </lineage>
</organism>
<dbReference type="InterPro" id="IPR036412">
    <property type="entry name" value="HAD-like_sf"/>
</dbReference>
<dbReference type="InterPro" id="IPR006439">
    <property type="entry name" value="HAD-SF_hydro_IA"/>
</dbReference>
<dbReference type="SFLD" id="SFLDG01129">
    <property type="entry name" value="C1.5:_HAD__Beta-PGM__Phosphata"/>
    <property type="match status" value="1"/>
</dbReference>